<protein>
    <submittedName>
        <fullName evidence="1">Uncharacterized protein</fullName>
    </submittedName>
</protein>
<dbReference type="AlphaFoldDB" id="A0A1H2FKX3"/>
<dbReference type="OrthoDB" id="7017312at2"/>
<dbReference type="STRING" id="364197.SAMN05216296_1657"/>
<proteinExistence type="predicted"/>
<accession>A0A1H2FKX3</accession>
<gene>
    <name evidence="1" type="ORF">SAMN05216296_1657</name>
</gene>
<keyword evidence="2" id="KW-1185">Reference proteome</keyword>
<name>A0A1H2FKX3_9PSED</name>
<dbReference type="RefSeq" id="WP_090194089.1">
    <property type="nucleotide sequence ID" value="NZ_LT629785.1"/>
</dbReference>
<sequence length="75" mass="8429">MSQTIRTICKTLDQVAGNHEASALAVMRATERVGDELLRQQLLNVIHRMSLDADRLRQARDDIASQGMQRAAIRL</sequence>
<dbReference type="EMBL" id="LT629785">
    <property type="protein sequence ID" value="SDU08050.1"/>
    <property type="molecule type" value="Genomic_DNA"/>
</dbReference>
<evidence type="ECO:0000313" key="2">
    <source>
        <dbReference type="Proteomes" id="UP000243232"/>
    </source>
</evidence>
<organism evidence="1 2">
    <name type="scientific">Pseudomonas pohangensis</name>
    <dbReference type="NCBI Taxonomy" id="364197"/>
    <lineage>
        <taxon>Bacteria</taxon>
        <taxon>Pseudomonadati</taxon>
        <taxon>Pseudomonadota</taxon>
        <taxon>Gammaproteobacteria</taxon>
        <taxon>Pseudomonadales</taxon>
        <taxon>Pseudomonadaceae</taxon>
        <taxon>Pseudomonas</taxon>
    </lineage>
</organism>
<evidence type="ECO:0000313" key="1">
    <source>
        <dbReference type="EMBL" id="SDU08050.1"/>
    </source>
</evidence>
<reference evidence="2" key="1">
    <citation type="submission" date="2016-10" db="EMBL/GenBank/DDBJ databases">
        <authorList>
            <person name="Varghese N."/>
            <person name="Submissions S."/>
        </authorList>
    </citation>
    <scope>NUCLEOTIDE SEQUENCE [LARGE SCALE GENOMIC DNA]</scope>
    <source>
        <strain evidence="2">DSM 17875</strain>
    </source>
</reference>
<dbReference type="Proteomes" id="UP000243232">
    <property type="component" value="Chromosome I"/>
</dbReference>